<dbReference type="Proteomes" id="UP000009058">
    <property type="component" value="Chromosome 1"/>
</dbReference>
<name>G4MPB9_PYRO7</name>
<dbReference type="AlphaFoldDB" id="G4MPB9"/>
<dbReference type="InParanoid" id="G4MPB9"/>
<accession>G4MPB9</accession>
<dbReference type="GeneID" id="5050330"/>
<organism evidence="1 2">
    <name type="scientific">Pyricularia oryzae (strain 70-15 / ATCC MYA-4617 / FGSC 8958)</name>
    <name type="common">Rice blast fungus</name>
    <name type="synonym">Magnaporthe oryzae</name>
    <dbReference type="NCBI Taxonomy" id="242507"/>
    <lineage>
        <taxon>Eukaryota</taxon>
        <taxon>Fungi</taxon>
        <taxon>Dikarya</taxon>
        <taxon>Ascomycota</taxon>
        <taxon>Pezizomycotina</taxon>
        <taxon>Sordariomycetes</taxon>
        <taxon>Sordariomycetidae</taxon>
        <taxon>Magnaporthales</taxon>
        <taxon>Pyriculariaceae</taxon>
        <taxon>Pyricularia</taxon>
    </lineage>
</organism>
<reference key="2">
    <citation type="submission" date="2011-05" db="EMBL/GenBank/DDBJ databases">
        <title>The Genome Sequence of Magnaporthe oryzae 70-15.</title>
        <authorList>
            <consortium name="The Broad Institute Genome Sequencing Platform"/>
            <person name="Ma L.-J."/>
            <person name="Dead R."/>
            <person name="Young S.K."/>
            <person name="Zeng Q."/>
            <person name="Gargeya S."/>
            <person name="Fitzgerald M."/>
            <person name="Haas B."/>
            <person name="Abouelleil A."/>
            <person name="Alvarado L."/>
            <person name="Arachchi H.M."/>
            <person name="Berlin A."/>
            <person name="Brown A."/>
            <person name="Chapman S.B."/>
            <person name="Chen Z."/>
            <person name="Dunbar C."/>
            <person name="Freedman E."/>
            <person name="Gearin G."/>
            <person name="Gellesch M."/>
            <person name="Goldberg J."/>
            <person name="Griggs A."/>
            <person name="Gujja S."/>
            <person name="Heiman D."/>
            <person name="Howarth C."/>
            <person name="Larson L."/>
            <person name="Lui A."/>
            <person name="MacDonald P.J.P."/>
            <person name="Mehta T."/>
            <person name="Montmayeur A."/>
            <person name="Murphy C."/>
            <person name="Neiman D."/>
            <person name="Pearson M."/>
            <person name="Priest M."/>
            <person name="Roberts A."/>
            <person name="Saif S."/>
            <person name="Shea T."/>
            <person name="Shenoy N."/>
            <person name="Sisk P."/>
            <person name="Stolte C."/>
            <person name="Sykes S."/>
            <person name="Yandava C."/>
            <person name="Wortman J."/>
            <person name="Nusbaum C."/>
            <person name="Birren B."/>
        </authorList>
    </citation>
    <scope>NUCLEOTIDE SEQUENCE</scope>
    <source>
        <strain>70-15</strain>
    </source>
</reference>
<evidence type="ECO:0000313" key="2">
    <source>
        <dbReference type="Proteomes" id="UP000009058"/>
    </source>
</evidence>
<proteinExistence type="predicted"/>
<sequence>MAIDALGLLTGPRIATTIAGRLITTSIGAGSRENHAPTKVAMLASIAGEVGADEEGVSGTTVVTAHAIAKTIALIAETYSSATKGWSGLTEVGNESAILGTKETAFAADVHLLLGRGLH</sequence>
<protein>
    <submittedName>
        <fullName evidence="1">Uncharacterized protein</fullName>
    </submittedName>
</protein>
<dbReference type="EMBL" id="CM001231">
    <property type="protein sequence ID" value="EHA57172.1"/>
    <property type="molecule type" value="Genomic_DNA"/>
</dbReference>
<gene>
    <name evidence="1" type="ORF">MGG_14559</name>
</gene>
<dbReference type="VEuPathDB" id="FungiDB:MGG_14559"/>
<keyword evidence="2" id="KW-1185">Reference proteome</keyword>
<dbReference type="RefSeq" id="XP_003709784.1">
    <property type="nucleotide sequence ID" value="XM_003709736.1"/>
</dbReference>
<dbReference type="HOGENOM" id="CLU_2061964_0_0_1"/>
<dbReference type="KEGG" id="mgr:MGG_14559"/>
<reference evidence="1 2" key="1">
    <citation type="journal article" date="2005" name="Nature">
        <title>The genome sequence of the rice blast fungus Magnaporthe grisea.</title>
        <authorList>
            <person name="Dean R.A."/>
            <person name="Talbot N.J."/>
            <person name="Ebbole D.J."/>
            <person name="Farman M.L."/>
            <person name="Mitchell T.K."/>
            <person name="Orbach M.J."/>
            <person name="Thon M."/>
            <person name="Kulkarni R."/>
            <person name="Xu J.R."/>
            <person name="Pan H."/>
            <person name="Read N.D."/>
            <person name="Lee Y.H."/>
            <person name="Carbone I."/>
            <person name="Brown D."/>
            <person name="Oh Y.Y."/>
            <person name="Donofrio N."/>
            <person name="Jeong J.S."/>
            <person name="Soanes D.M."/>
            <person name="Djonovic S."/>
            <person name="Kolomiets E."/>
            <person name="Rehmeyer C."/>
            <person name="Li W."/>
            <person name="Harding M."/>
            <person name="Kim S."/>
            <person name="Lebrun M.H."/>
            <person name="Bohnert H."/>
            <person name="Coughlan S."/>
            <person name="Butler J."/>
            <person name="Calvo S."/>
            <person name="Ma L.J."/>
            <person name="Nicol R."/>
            <person name="Purcell S."/>
            <person name="Nusbaum C."/>
            <person name="Galagan J.E."/>
            <person name="Birren B.W."/>
        </authorList>
    </citation>
    <scope>NUCLEOTIDE SEQUENCE [LARGE SCALE GENOMIC DNA]</scope>
    <source>
        <strain evidence="2">70-15 / ATCC MYA-4617 / FGSC 8958</strain>
    </source>
</reference>
<evidence type="ECO:0000313" key="1">
    <source>
        <dbReference type="EMBL" id="EHA57172.1"/>
    </source>
</evidence>